<gene>
    <name evidence="2" type="ORF">RY831_11500</name>
</gene>
<feature type="compositionally biased region" description="Basic and acidic residues" evidence="1">
    <location>
        <begin position="10"/>
        <end position="30"/>
    </location>
</feature>
<dbReference type="PROSITE" id="PS00018">
    <property type="entry name" value="EF_HAND_1"/>
    <property type="match status" value="1"/>
</dbReference>
<comment type="caution">
    <text evidence="2">The sequence shown here is derived from an EMBL/GenBank/DDBJ whole genome shotgun (WGS) entry which is preliminary data.</text>
</comment>
<sequence length="218" mass="24731">MPDPVTRKTHNYDPDNFKVPEFRKDKNGKLDPTDYQAAVGLKDFMQRNDVLFINGDHHWEANNKGTVTFGDKVVQLNDKEKAMFKKLSDGLFRRLDAGDNGTHDGVVGGKDIDTAIKTPWKLHGQSTSKEGYWTDPAESLSITEQQAKERIQAFYKERGGGLYLRKFEWIANVSGTDDLKTGDPTLVQAAVMFLKHSDKVDADKDGYISYTEIRNWKI</sequence>
<dbReference type="InterPro" id="IPR018247">
    <property type="entry name" value="EF_Hand_1_Ca_BS"/>
</dbReference>
<proteinExistence type="predicted"/>
<dbReference type="Proteomes" id="UP001352263">
    <property type="component" value="Unassembled WGS sequence"/>
</dbReference>
<evidence type="ECO:0000256" key="1">
    <source>
        <dbReference type="SAM" id="MobiDB-lite"/>
    </source>
</evidence>
<evidence type="ECO:0000313" key="2">
    <source>
        <dbReference type="EMBL" id="MEC4719776.1"/>
    </source>
</evidence>
<dbReference type="EMBL" id="JAWIIV010000008">
    <property type="protein sequence ID" value="MEC4719776.1"/>
    <property type="molecule type" value="Genomic_DNA"/>
</dbReference>
<keyword evidence="3" id="KW-1185">Reference proteome</keyword>
<accession>A0ABU6J810</accession>
<feature type="region of interest" description="Disordered" evidence="1">
    <location>
        <begin position="1"/>
        <end position="30"/>
    </location>
</feature>
<evidence type="ECO:0000313" key="3">
    <source>
        <dbReference type="Proteomes" id="UP001352263"/>
    </source>
</evidence>
<evidence type="ECO:0008006" key="4">
    <source>
        <dbReference type="Google" id="ProtNLM"/>
    </source>
</evidence>
<organism evidence="2 3">
    <name type="scientific">Noviherbaspirillum album</name>
    <dbReference type="NCBI Taxonomy" id="3080276"/>
    <lineage>
        <taxon>Bacteria</taxon>
        <taxon>Pseudomonadati</taxon>
        <taxon>Pseudomonadota</taxon>
        <taxon>Betaproteobacteria</taxon>
        <taxon>Burkholderiales</taxon>
        <taxon>Oxalobacteraceae</taxon>
        <taxon>Noviherbaspirillum</taxon>
    </lineage>
</organism>
<protein>
    <recommendedName>
        <fullName evidence="4">EF-hand domain-containing protein</fullName>
    </recommendedName>
</protein>
<dbReference type="RefSeq" id="WP_326506490.1">
    <property type="nucleotide sequence ID" value="NZ_JAWIIV010000008.1"/>
</dbReference>
<name>A0ABU6J810_9BURK</name>
<reference evidence="2 3" key="1">
    <citation type="submission" date="2023-10" db="EMBL/GenBank/DDBJ databases">
        <title>Noviherbaspirillum sp. CPCC 100848 genome assembly.</title>
        <authorList>
            <person name="Li X.Y."/>
            <person name="Fang X.M."/>
        </authorList>
    </citation>
    <scope>NUCLEOTIDE SEQUENCE [LARGE SCALE GENOMIC DNA]</scope>
    <source>
        <strain evidence="2 3">CPCC 100848</strain>
    </source>
</reference>